<sequence length="493" mass="54463">MKVAGRSPTTATPPGVKPFTFLPYVREMHAEDAARDLFYVDTNGNSNSAGPSSSSSNPRKRKAIVIDEDGIEIISSGSDSDSDVEVIEDGKMLLNHVIGPNYVTPPRNNRSAVQGTGFQHARMGLSAAESGHKSVGTPPWVQRKYVGSLEKRLHDEIEDFVSYIAPTPEEEITRQAVVNRYSEVIRSAKEQKWQINGRTPGKETVPARIGVFGSFGTGLYLPDGDLDLVLLDPDGREDPEKGAMASGLSKYHRYLRPLGSSSMLIKHAKIPIIKMRDRETGLQVDISYNQQGGLRGVDTIKALLAQLSDLRPLCFVIKHFLYLRALNDNSRSGVGGYALVLWIAAFLKLHPSIFPNRYPTNTAESPGLGALLLDFFQLFGYDFDYHTNGLAVNSAREAAHIYQKNQHSWRRTPDRGKDYLLSLEDPNDALNDVSQGAGRIQEITTLLASAKELIRHAPQNAQTLLGLFLNVPEKMQRFRSAFRVGRGGEEYAA</sequence>
<dbReference type="GO" id="GO:0010605">
    <property type="term" value="P:negative regulation of macromolecule metabolic process"/>
    <property type="evidence" value="ECO:0007669"/>
    <property type="project" value="UniProtKB-ARBA"/>
</dbReference>
<dbReference type="SUPFAM" id="SSF81301">
    <property type="entry name" value="Nucleotidyltransferase"/>
    <property type="match status" value="1"/>
</dbReference>
<dbReference type="GO" id="GO:0003729">
    <property type="term" value="F:mRNA binding"/>
    <property type="evidence" value="ECO:0007669"/>
    <property type="project" value="TreeGrafter"/>
</dbReference>
<feature type="non-terminal residue" evidence="7">
    <location>
        <position position="493"/>
    </location>
</feature>
<accession>A0AAD5SA64</accession>
<dbReference type="PANTHER" id="PTHR23092">
    <property type="entry name" value="POLY(A) RNA POLYMERASE"/>
    <property type="match status" value="1"/>
</dbReference>
<evidence type="ECO:0000256" key="1">
    <source>
        <dbReference type="ARBA" id="ARBA00008593"/>
    </source>
</evidence>
<feature type="domain" description="PAP-associated" evidence="5">
    <location>
        <begin position="368"/>
        <end position="429"/>
    </location>
</feature>
<dbReference type="GO" id="GO:0031499">
    <property type="term" value="C:TRAMP complex"/>
    <property type="evidence" value="ECO:0007669"/>
    <property type="project" value="TreeGrafter"/>
</dbReference>
<keyword evidence="8" id="KW-1185">Reference proteome</keyword>
<comment type="caution">
    <text evidence="7">The sequence shown here is derived from an EMBL/GenBank/DDBJ whole genome shotgun (WGS) entry which is preliminary data.</text>
</comment>
<dbReference type="SUPFAM" id="SSF81631">
    <property type="entry name" value="PAP/OAS1 substrate-binding domain"/>
    <property type="match status" value="1"/>
</dbReference>
<dbReference type="InterPro" id="IPR002058">
    <property type="entry name" value="PAP_assoc"/>
</dbReference>
<dbReference type="InterPro" id="IPR054708">
    <property type="entry name" value="MTPAP-like_central"/>
</dbReference>
<dbReference type="GO" id="GO:0043634">
    <property type="term" value="P:polyadenylation-dependent ncRNA catabolic process"/>
    <property type="evidence" value="ECO:0007669"/>
    <property type="project" value="TreeGrafter"/>
</dbReference>
<name>A0AAD5SA64_9FUNG</name>
<dbReference type="GO" id="GO:0046872">
    <property type="term" value="F:metal ion binding"/>
    <property type="evidence" value="ECO:0007669"/>
    <property type="project" value="UniProtKB-KW"/>
</dbReference>
<evidence type="ECO:0000256" key="4">
    <source>
        <dbReference type="ARBA" id="ARBA00022842"/>
    </source>
</evidence>
<dbReference type="GO" id="GO:0005730">
    <property type="term" value="C:nucleolus"/>
    <property type="evidence" value="ECO:0007669"/>
    <property type="project" value="TreeGrafter"/>
</dbReference>
<comment type="similarity">
    <text evidence="1">Belongs to the DNA polymerase type-B-like family.</text>
</comment>
<gene>
    <name evidence="7" type="ORF">HK097_008546</name>
</gene>
<evidence type="ECO:0000313" key="8">
    <source>
        <dbReference type="Proteomes" id="UP001212841"/>
    </source>
</evidence>
<dbReference type="Pfam" id="PF22600">
    <property type="entry name" value="MTPAP-like_central"/>
    <property type="match status" value="1"/>
</dbReference>
<dbReference type="InterPro" id="IPR043519">
    <property type="entry name" value="NT_sf"/>
</dbReference>
<evidence type="ECO:0000259" key="5">
    <source>
        <dbReference type="Pfam" id="PF03828"/>
    </source>
</evidence>
<feature type="domain" description="Poly(A) RNA polymerase mitochondrial-like central palm" evidence="6">
    <location>
        <begin position="153"/>
        <end position="299"/>
    </location>
</feature>
<dbReference type="Gene3D" id="1.10.1410.10">
    <property type="match status" value="1"/>
</dbReference>
<reference evidence="7" key="1">
    <citation type="submission" date="2020-05" db="EMBL/GenBank/DDBJ databases">
        <title>Phylogenomic resolution of chytrid fungi.</title>
        <authorList>
            <person name="Stajich J.E."/>
            <person name="Amses K."/>
            <person name="Simmons R."/>
            <person name="Seto K."/>
            <person name="Myers J."/>
            <person name="Bonds A."/>
            <person name="Quandt C.A."/>
            <person name="Barry K."/>
            <person name="Liu P."/>
            <person name="Grigoriev I."/>
            <person name="Longcore J.E."/>
            <person name="James T.Y."/>
        </authorList>
    </citation>
    <scope>NUCLEOTIDE SEQUENCE</scope>
    <source>
        <strain evidence="7">JEL0318</strain>
    </source>
</reference>
<dbReference type="Gene3D" id="3.30.460.10">
    <property type="entry name" value="Beta Polymerase, domain 2"/>
    <property type="match status" value="1"/>
</dbReference>
<dbReference type="GO" id="GO:0031123">
    <property type="term" value="P:RNA 3'-end processing"/>
    <property type="evidence" value="ECO:0007669"/>
    <property type="project" value="TreeGrafter"/>
</dbReference>
<evidence type="ECO:0000313" key="7">
    <source>
        <dbReference type="EMBL" id="KAJ3050508.1"/>
    </source>
</evidence>
<dbReference type="Proteomes" id="UP001212841">
    <property type="component" value="Unassembled WGS sequence"/>
</dbReference>
<dbReference type="Pfam" id="PF03828">
    <property type="entry name" value="PAP_assoc"/>
    <property type="match status" value="1"/>
</dbReference>
<dbReference type="EC" id="2.7.7.19" evidence="2"/>
<keyword evidence="4" id="KW-0460">Magnesium</keyword>
<evidence type="ECO:0000259" key="6">
    <source>
        <dbReference type="Pfam" id="PF22600"/>
    </source>
</evidence>
<organism evidence="7 8">
    <name type="scientific">Rhizophlyctis rosea</name>
    <dbReference type="NCBI Taxonomy" id="64517"/>
    <lineage>
        <taxon>Eukaryota</taxon>
        <taxon>Fungi</taxon>
        <taxon>Fungi incertae sedis</taxon>
        <taxon>Chytridiomycota</taxon>
        <taxon>Chytridiomycota incertae sedis</taxon>
        <taxon>Chytridiomycetes</taxon>
        <taxon>Rhizophlyctidales</taxon>
        <taxon>Rhizophlyctidaceae</taxon>
        <taxon>Rhizophlyctis</taxon>
    </lineage>
</organism>
<dbReference type="EMBL" id="JADGJD010000505">
    <property type="protein sequence ID" value="KAJ3050508.1"/>
    <property type="molecule type" value="Genomic_DNA"/>
</dbReference>
<dbReference type="GO" id="GO:1990817">
    <property type="term" value="F:poly(A) RNA polymerase activity"/>
    <property type="evidence" value="ECO:0007669"/>
    <property type="project" value="UniProtKB-EC"/>
</dbReference>
<evidence type="ECO:0000256" key="3">
    <source>
        <dbReference type="ARBA" id="ARBA00022723"/>
    </source>
</evidence>
<proteinExistence type="inferred from homology"/>
<dbReference type="PANTHER" id="PTHR23092:SF15">
    <property type="entry name" value="INACTIVE NON-CANONICAL POLY(A) RNA POLYMERASE PROTEIN TRF4-2-RELATED"/>
    <property type="match status" value="1"/>
</dbReference>
<dbReference type="InterPro" id="IPR045862">
    <property type="entry name" value="Trf4-like"/>
</dbReference>
<protein>
    <recommendedName>
        <fullName evidence="2">polynucleotide adenylyltransferase</fullName>
        <ecNumber evidence="2">2.7.7.19</ecNumber>
    </recommendedName>
</protein>
<dbReference type="AlphaFoldDB" id="A0AAD5SA64"/>
<keyword evidence="3" id="KW-0479">Metal-binding</keyword>
<evidence type="ECO:0000256" key="2">
    <source>
        <dbReference type="ARBA" id="ARBA00012388"/>
    </source>
</evidence>